<organism evidence="3 4">
    <name type="scientific">Tistrella mobilis (strain KA081020-065)</name>
    <dbReference type="NCBI Taxonomy" id="1110502"/>
    <lineage>
        <taxon>Bacteria</taxon>
        <taxon>Pseudomonadati</taxon>
        <taxon>Pseudomonadota</taxon>
        <taxon>Alphaproteobacteria</taxon>
        <taxon>Geminicoccales</taxon>
        <taxon>Geminicoccaceae</taxon>
        <taxon>Tistrella</taxon>
    </lineage>
</organism>
<feature type="region of interest" description="Disordered" evidence="1">
    <location>
        <begin position="63"/>
        <end position="102"/>
    </location>
</feature>
<feature type="domain" description="Insertion element IS402-like" evidence="2">
    <location>
        <begin position="1"/>
        <end position="41"/>
    </location>
</feature>
<gene>
    <name evidence="3" type="ordered locus">TMO_a0018</name>
</gene>
<dbReference type="PANTHER" id="PTHR30007">
    <property type="entry name" value="PHP DOMAIN PROTEIN"/>
    <property type="match status" value="1"/>
</dbReference>
<dbReference type="KEGG" id="tmo:TMO_a0018"/>
<evidence type="ECO:0000313" key="3">
    <source>
        <dbReference type="EMBL" id="AFK55421.1"/>
    </source>
</evidence>
<evidence type="ECO:0000313" key="4">
    <source>
        <dbReference type="Proteomes" id="UP000005258"/>
    </source>
</evidence>
<accession>I3TRN3</accession>
<keyword evidence="4" id="KW-1185">Reference proteome</keyword>
<dbReference type="Pfam" id="PF13340">
    <property type="entry name" value="DUF4096"/>
    <property type="match status" value="1"/>
</dbReference>
<dbReference type="HOGENOM" id="CLU_158422_0_0_5"/>
<reference evidence="3 4" key="1">
    <citation type="journal article" date="2012" name="J. Am. Chem. Soc.">
        <title>Bacterial biosynthesis and maturation of the didemnin anti-cancer agents.</title>
        <authorList>
            <person name="Xu Y."/>
            <person name="Kersten R.D."/>
            <person name="Nam S.J."/>
            <person name="Lu L."/>
            <person name="Al-Suwailem A.M."/>
            <person name="Zheng H."/>
            <person name="Fenical W."/>
            <person name="Dorrestein P.C."/>
            <person name="Moore B.S."/>
            <person name="Qian P.Y."/>
        </authorList>
    </citation>
    <scope>NUCLEOTIDE SEQUENCE [LARGE SCALE GENOMIC DNA]</scope>
    <source>
        <strain evidence="3 4">KA081020-065</strain>
    </source>
</reference>
<evidence type="ECO:0000259" key="2">
    <source>
        <dbReference type="Pfam" id="PF13340"/>
    </source>
</evidence>
<feature type="compositionally biased region" description="Basic residues" evidence="1">
    <location>
        <begin position="78"/>
        <end position="91"/>
    </location>
</feature>
<name>I3TRN3_TISMK</name>
<proteinExistence type="predicted"/>
<dbReference type="Proteomes" id="UP000005258">
    <property type="component" value="Plasmid pTM1"/>
</dbReference>
<dbReference type="AlphaFoldDB" id="I3TRN3"/>
<dbReference type="PATRIC" id="fig|1110502.3.peg.3675"/>
<keyword evidence="3" id="KW-0614">Plasmid</keyword>
<dbReference type="EMBL" id="CP003237">
    <property type="protein sequence ID" value="AFK55421.1"/>
    <property type="molecule type" value="Genomic_DNA"/>
</dbReference>
<dbReference type="PANTHER" id="PTHR30007:SF0">
    <property type="entry name" value="TRANSPOSASE"/>
    <property type="match status" value="1"/>
</dbReference>
<dbReference type="InterPro" id="IPR025161">
    <property type="entry name" value="IS402-like_dom"/>
</dbReference>
<protein>
    <submittedName>
        <fullName evidence="3">Transposase</fullName>
    </submittedName>
</protein>
<sequence>MVYVLMTSCQWRALPKDLPPRSTVHEYLGLWERDGTLARIHHALFVDVRELARKETGPTAAIIDSQSVKSAEKGGRGSIRRATTRAKRSKARSGTSSSTRSA</sequence>
<geneLocation type="plasmid" evidence="3 4">
    <name>pTM1</name>
</geneLocation>
<evidence type="ECO:0000256" key="1">
    <source>
        <dbReference type="SAM" id="MobiDB-lite"/>
    </source>
</evidence>
<feature type="compositionally biased region" description="Low complexity" evidence="1">
    <location>
        <begin position="92"/>
        <end position="102"/>
    </location>
</feature>